<keyword evidence="4 5" id="KW-0472">Membrane</keyword>
<comment type="subcellular location">
    <subcellularLocation>
        <location evidence="1">Membrane</location>
        <topology evidence="1">Multi-pass membrane protein</topology>
    </subcellularLocation>
</comment>
<reference evidence="6" key="1">
    <citation type="journal article" date="2014" name="Front. Microbiol.">
        <title>High frequency of phylogenetically diverse reductive dehalogenase-homologous genes in deep subseafloor sedimentary metagenomes.</title>
        <authorList>
            <person name="Kawai M."/>
            <person name="Futagami T."/>
            <person name="Toyoda A."/>
            <person name="Takaki Y."/>
            <person name="Nishi S."/>
            <person name="Hori S."/>
            <person name="Arai W."/>
            <person name="Tsubouchi T."/>
            <person name="Morono Y."/>
            <person name="Uchiyama I."/>
            <person name="Ito T."/>
            <person name="Fujiyama A."/>
            <person name="Inagaki F."/>
            <person name="Takami H."/>
        </authorList>
    </citation>
    <scope>NUCLEOTIDE SEQUENCE</scope>
    <source>
        <strain evidence="6">Expedition CK06-06</strain>
    </source>
</reference>
<accession>X1DHK6</accession>
<comment type="caution">
    <text evidence="6">The sequence shown here is derived from an EMBL/GenBank/DDBJ whole genome shotgun (WGS) entry which is preliminary data.</text>
</comment>
<evidence type="ECO:0008006" key="7">
    <source>
        <dbReference type="Google" id="ProtNLM"/>
    </source>
</evidence>
<feature type="transmembrane region" description="Helical" evidence="5">
    <location>
        <begin position="184"/>
        <end position="202"/>
    </location>
</feature>
<dbReference type="Pfam" id="PF01925">
    <property type="entry name" value="TauE"/>
    <property type="match status" value="1"/>
</dbReference>
<name>X1DHK6_9ZZZZ</name>
<evidence type="ECO:0000256" key="4">
    <source>
        <dbReference type="ARBA" id="ARBA00023136"/>
    </source>
</evidence>
<evidence type="ECO:0000256" key="5">
    <source>
        <dbReference type="SAM" id="Phobius"/>
    </source>
</evidence>
<gene>
    <name evidence="6" type="ORF">S03H2_01211</name>
</gene>
<feature type="transmembrane region" description="Helical" evidence="5">
    <location>
        <begin position="43"/>
        <end position="62"/>
    </location>
</feature>
<keyword evidence="3 5" id="KW-1133">Transmembrane helix</keyword>
<evidence type="ECO:0000256" key="2">
    <source>
        <dbReference type="ARBA" id="ARBA00022692"/>
    </source>
</evidence>
<feature type="non-terminal residue" evidence="6">
    <location>
        <position position="248"/>
    </location>
</feature>
<sequence>MVRIIISAITVLTIAVVMAMTGRGGGNFYVPLLIATGSTMHQAATTGQLILVTTAIAALLVFQKHKTVDWKLALVIDPPTDIMAFFGGYYAHTFSGIALKLVFAGLLVTASFFMLFPIKELTTGNNRQFGFWQRRYGSYEYTVNLWLAIPVTAATGFVAGMVGISGGSFKVPLMVLACGVPMRIAVGTSSAMVAATALTGFFGHTIGGDFDPSLAISLAIVAVLGGLLGGRLSIKTNPENLKRIFAYT</sequence>
<evidence type="ECO:0000313" key="6">
    <source>
        <dbReference type="EMBL" id="GAH19667.1"/>
    </source>
</evidence>
<keyword evidence="2 5" id="KW-0812">Transmembrane</keyword>
<organism evidence="6">
    <name type="scientific">marine sediment metagenome</name>
    <dbReference type="NCBI Taxonomy" id="412755"/>
    <lineage>
        <taxon>unclassified sequences</taxon>
        <taxon>metagenomes</taxon>
        <taxon>ecological metagenomes</taxon>
    </lineage>
</organism>
<feature type="transmembrane region" description="Helical" evidence="5">
    <location>
        <begin position="97"/>
        <end position="118"/>
    </location>
</feature>
<dbReference type="InterPro" id="IPR002781">
    <property type="entry name" value="TM_pro_TauE-like"/>
</dbReference>
<protein>
    <recommendedName>
        <fullName evidence="7">Membrane transporter protein</fullName>
    </recommendedName>
</protein>
<dbReference type="PANTHER" id="PTHR43701">
    <property type="entry name" value="MEMBRANE TRANSPORTER PROTEIN MJ0441-RELATED"/>
    <property type="match status" value="1"/>
</dbReference>
<feature type="transmembrane region" description="Helical" evidence="5">
    <location>
        <begin position="139"/>
        <end position="164"/>
    </location>
</feature>
<evidence type="ECO:0000256" key="3">
    <source>
        <dbReference type="ARBA" id="ARBA00022989"/>
    </source>
</evidence>
<dbReference type="AlphaFoldDB" id="X1DHK6"/>
<dbReference type="GO" id="GO:0016020">
    <property type="term" value="C:membrane"/>
    <property type="evidence" value="ECO:0007669"/>
    <property type="project" value="UniProtKB-SubCell"/>
</dbReference>
<proteinExistence type="predicted"/>
<dbReference type="PANTHER" id="PTHR43701:SF5">
    <property type="entry name" value="MEMBRANE TRANSPORTER PROTEIN-RELATED"/>
    <property type="match status" value="1"/>
</dbReference>
<evidence type="ECO:0000256" key="1">
    <source>
        <dbReference type="ARBA" id="ARBA00004141"/>
    </source>
</evidence>
<dbReference type="EMBL" id="BARU01000336">
    <property type="protein sequence ID" value="GAH19667.1"/>
    <property type="molecule type" value="Genomic_DNA"/>
</dbReference>
<feature type="transmembrane region" description="Helical" evidence="5">
    <location>
        <begin position="214"/>
        <end position="234"/>
    </location>
</feature>
<dbReference type="InterPro" id="IPR051598">
    <property type="entry name" value="TSUP/Inactive_protease-like"/>
</dbReference>